<reference evidence="1" key="1">
    <citation type="journal article" date="2015" name="Nature">
        <title>Complex archaea that bridge the gap between prokaryotes and eukaryotes.</title>
        <authorList>
            <person name="Spang A."/>
            <person name="Saw J.H."/>
            <person name="Jorgensen S.L."/>
            <person name="Zaremba-Niedzwiedzka K."/>
            <person name="Martijn J."/>
            <person name="Lind A.E."/>
            <person name="van Eijk R."/>
            <person name="Schleper C."/>
            <person name="Guy L."/>
            <person name="Ettema T.J."/>
        </authorList>
    </citation>
    <scope>NUCLEOTIDE SEQUENCE</scope>
</reference>
<evidence type="ECO:0000313" key="1">
    <source>
        <dbReference type="EMBL" id="KKM72553.1"/>
    </source>
</evidence>
<name>A0A0F9JS95_9ZZZZ</name>
<dbReference type="AlphaFoldDB" id="A0A0F9JS95"/>
<proteinExistence type="predicted"/>
<gene>
    <name evidence="1" type="ORF">LCGC14_1419290</name>
</gene>
<sequence>MKRTLITNEEVEDIITHASIEMKCDKSQVLKRALALLHMALQSEKVILFRRDKSGKLKEEVLVKSGWSNTE</sequence>
<protein>
    <submittedName>
        <fullName evidence="1">Uncharacterized protein</fullName>
    </submittedName>
</protein>
<accession>A0A0F9JS95</accession>
<organism evidence="1">
    <name type="scientific">marine sediment metagenome</name>
    <dbReference type="NCBI Taxonomy" id="412755"/>
    <lineage>
        <taxon>unclassified sequences</taxon>
        <taxon>metagenomes</taxon>
        <taxon>ecological metagenomes</taxon>
    </lineage>
</organism>
<dbReference type="EMBL" id="LAZR01009448">
    <property type="protein sequence ID" value="KKM72553.1"/>
    <property type="molecule type" value="Genomic_DNA"/>
</dbReference>
<comment type="caution">
    <text evidence="1">The sequence shown here is derived from an EMBL/GenBank/DDBJ whole genome shotgun (WGS) entry which is preliminary data.</text>
</comment>